<keyword evidence="7 14" id="KW-0812">Transmembrane</keyword>
<feature type="domain" description="PAS" evidence="17">
    <location>
        <begin position="512"/>
        <end position="561"/>
    </location>
</feature>
<dbReference type="GO" id="GO:0005524">
    <property type="term" value="F:ATP binding"/>
    <property type="evidence" value="ECO:0007669"/>
    <property type="project" value="UniProtKB-KW"/>
</dbReference>
<evidence type="ECO:0000256" key="1">
    <source>
        <dbReference type="ARBA" id="ARBA00000085"/>
    </source>
</evidence>
<dbReference type="SUPFAM" id="SSF55785">
    <property type="entry name" value="PYP-like sensor domain (PAS domain)"/>
    <property type="match status" value="4"/>
</dbReference>
<dbReference type="Pfam" id="PF05227">
    <property type="entry name" value="CHASE3"/>
    <property type="match status" value="1"/>
</dbReference>
<proteinExistence type="predicted"/>
<dbReference type="SMART" id="SM00448">
    <property type="entry name" value="REC"/>
    <property type="match status" value="2"/>
</dbReference>
<dbReference type="Pfam" id="PF01627">
    <property type="entry name" value="Hpt"/>
    <property type="match status" value="1"/>
</dbReference>
<feature type="transmembrane region" description="Helical" evidence="14">
    <location>
        <begin position="12"/>
        <end position="34"/>
    </location>
</feature>
<dbReference type="CDD" id="cd19410">
    <property type="entry name" value="HK9-like_sensor"/>
    <property type="match status" value="1"/>
</dbReference>
<dbReference type="InterPro" id="IPR005467">
    <property type="entry name" value="His_kinase_dom"/>
</dbReference>
<evidence type="ECO:0000256" key="9">
    <source>
        <dbReference type="ARBA" id="ARBA00022777"/>
    </source>
</evidence>
<dbReference type="GO" id="GO:0000155">
    <property type="term" value="F:phosphorelay sensor kinase activity"/>
    <property type="evidence" value="ECO:0007669"/>
    <property type="project" value="InterPro"/>
</dbReference>
<dbReference type="Pfam" id="PF00512">
    <property type="entry name" value="HisKA"/>
    <property type="match status" value="1"/>
</dbReference>
<evidence type="ECO:0000313" key="20">
    <source>
        <dbReference type="EMBL" id="OIQ84155.1"/>
    </source>
</evidence>
<dbReference type="Pfam" id="PF13426">
    <property type="entry name" value="PAS_9"/>
    <property type="match status" value="2"/>
</dbReference>
<dbReference type="PRINTS" id="PR00344">
    <property type="entry name" value="BCTRLSENSOR"/>
</dbReference>
<dbReference type="InterPro" id="IPR001610">
    <property type="entry name" value="PAC"/>
</dbReference>
<evidence type="ECO:0000256" key="14">
    <source>
        <dbReference type="SAM" id="Phobius"/>
    </source>
</evidence>
<dbReference type="FunFam" id="1.10.287.130:FF:000002">
    <property type="entry name" value="Two-component osmosensing histidine kinase"/>
    <property type="match status" value="1"/>
</dbReference>
<feature type="domain" description="PAC" evidence="18">
    <location>
        <begin position="324"/>
        <end position="376"/>
    </location>
</feature>
<dbReference type="SMART" id="SM00073">
    <property type="entry name" value="HPT"/>
    <property type="match status" value="1"/>
</dbReference>
<dbReference type="EMBL" id="MLJW01000641">
    <property type="protein sequence ID" value="OIQ84155.1"/>
    <property type="molecule type" value="Genomic_DNA"/>
</dbReference>
<sequence length="1530" mass="168640">MGALALRTNHKFVALLAGTGLFAAIAVTAAFLAYRQIGEAAESRQHSHVLMNSAGDLMSLLKDAETGQRGYLLTGDESYLEPYLAVRDGLKLHLSELRRLTSIPAARQHLDAMAPLIDAKLVELAQGIESRRKHDMAAVTARLSTGHGKQLMDAIRSEMGLYIRLEDGVQTRQETEFEADMQRMLAAIVLTSLLVLLLALAFAYFIYRETRQHLRNLAHVETRHLLDVQEEMNKQLQLANDTLQISEEKLAVTLYSIGDAVLVTDAQGRVQILNSHAELLTGWTQAQAFGHPVDEVFHIVNQETRQLSAIPVMATLAHGTIQGLANHTVLIARNGSESSIADSCAPIRGSDGKVVGAVLVFRDVTREYAAQQTLRDNASLIQTILNTVPDGIITIDERGAIQTVNPAAELIFGYTAAETFGKNLDMLMPEPYHSQHDGYLAHYLATGEARIIGIGREVSGRRKDGSVFPMDLAVNEMRLDGQRYFVGIVRDISTRRNAEEELLKAGALQSAIFNSANFSSIATDAKGVIQIFNVGAERMLGYTAAEVMNKITPADISDPQEVIARAETLSAELGTPIAPGFEALVFKAKRDIEDIYELTYIRKDGTRFPAVVSVTALRDAQDTIIGYLLIGTDNTARKQIEADQKQLAQRLRDHQFYTRSLFESNIDAIMTTDPSGIITDVNKQMETLTDCTRDELIGAPFKDYFTDPDRAEEGIKQVLSEKKVTNYELTARARDGKETVVSYNATTFYDRDRRLQGVFAAARDVTERKLLDQVLQEKNVELESARSVAEKANLAKSDFLSNMSHEIRTPMNAIIGMSYLAMKTDLTPRQRDYIKKIKGSGQHLLGIINDILDLSKIEAGKLAVERTEFELESVLDNVANLIAEKSSTKGLELVFDIDRNVPQYLIGDPLRLGQILINYSNNAVKFTERGEIDIIIRLKEQTDKDVLIYCAVRDTGIGLTPEHIGRLFQSFSQADTSTTRKFGGTGLGLVISKQLAELMGGEVGVESIPGKGSTFWFTARLDKGVGQQRKMALSGDLQGKRVLVVDDNEYARQVLGELLSGMSFKVDQAESGQAAVDAVARAEAQGMPYEIVFIDWLMPVMDGVETAKRLGELPLNRIPHLMMVTAYGREDVIRGAENAGIEDVLIKPVSASVLFDGVVRMLGDVVNIPRRAGDVPTDTAEQLAAIKGARILLVEDNDLNQEVATELLHDAGFVVDLAGNGQIALEKIRSTRYDIVLMDMQMPVMDGVTATQEIRKDVRFKDLPVVAMTANAMQGDRDRCMAAGMNDHVAKPIEPEDLWKALLKWIKPLHLPVAGPGHKQRAVQEVDLPSGVEGLDIANGLRRVLGKRALYLWMLRKFVSGQESATVEIFDAMESRDWDTAERIAHTLKGVSGNIGATGLQLLAEQLEAAIRERHPRKAIDARLGELRKPLTKFITQLEKSLPEEQHNPPVKIDRIKLRAVCDQLLALLAVDDSAACELLDANSELLDAAFPDRFRKIEDSIRSLDFETAIALLRAASISPGETVTETTT</sequence>
<dbReference type="InterPro" id="IPR003661">
    <property type="entry name" value="HisK_dim/P_dom"/>
</dbReference>
<keyword evidence="6 20" id="KW-0808">Transferase</keyword>
<evidence type="ECO:0000259" key="16">
    <source>
        <dbReference type="PROSITE" id="PS50110"/>
    </source>
</evidence>
<dbReference type="CDD" id="cd00130">
    <property type="entry name" value="PAS"/>
    <property type="match status" value="4"/>
</dbReference>
<feature type="domain" description="PAS" evidence="17">
    <location>
        <begin position="377"/>
        <end position="430"/>
    </location>
</feature>
<dbReference type="SUPFAM" id="SSF47384">
    <property type="entry name" value="Homodimeric domain of signal transducing histidine kinase"/>
    <property type="match status" value="1"/>
</dbReference>
<dbReference type="Gene3D" id="3.40.50.2300">
    <property type="match status" value="2"/>
</dbReference>
<dbReference type="Gene3D" id="3.30.450.20">
    <property type="entry name" value="PAS domain"/>
    <property type="match status" value="4"/>
</dbReference>
<evidence type="ECO:0000259" key="15">
    <source>
        <dbReference type="PROSITE" id="PS50109"/>
    </source>
</evidence>
<dbReference type="InterPro" id="IPR007891">
    <property type="entry name" value="CHASE3"/>
</dbReference>
<feature type="domain" description="HPt" evidence="19">
    <location>
        <begin position="1347"/>
        <end position="1445"/>
    </location>
</feature>
<evidence type="ECO:0000256" key="2">
    <source>
        <dbReference type="ARBA" id="ARBA00004651"/>
    </source>
</evidence>
<dbReference type="Pfam" id="PF00072">
    <property type="entry name" value="Response_reg"/>
    <property type="match status" value="2"/>
</dbReference>
<dbReference type="SUPFAM" id="SSF52172">
    <property type="entry name" value="CheY-like"/>
    <property type="match status" value="2"/>
</dbReference>
<name>A0A1J5R348_9ZZZZ</name>
<dbReference type="InterPro" id="IPR004358">
    <property type="entry name" value="Sig_transdc_His_kin-like_C"/>
</dbReference>
<comment type="catalytic activity">
    <reaction evidence="1">
        <text>ATP + protein L-histidine = ADP + protein N-phospho-L-histidine.</text>
        <dbReference type="EC" id="2.7.13.3"/>
    </reaction>
</comment>
<dbReference type="PROSITE" id="PS50109">
    <property type="entry name" value="HIS_KIN"/>
    <property type="match status" value="1"/>
</dbReference>
<dbReference type="CDD" id="cd17546">
    <property type="entry name" value="REC_hyHK_CKI1_RcsC-like"/>
    <property type="match status" value="2"/>
</dbReference>
<dbReference type="InterPro" id="IPR000700">
    <property type="entry name" value="PAS-assoc_C"/>
</dbReference>
<dbReference type="InterPro" id="IPR013656">
    <property type="entry name" value="PAS_4"/>
</dbReference>
<evidence type="ECO:0000256" key="8">
    <source>
        <dbReference type="ARBA" id="ARBA00022741"/>
    </source>
</evidence>
<evidence type="ECO:0000259" key="19">
    <source>
        <dbReference type="PROSITE" id="PS50894"/>
    </source>
</evidence>
<feature type="domain" description="PAS" evidence="17">
    <location>
        <begin position="654"/>
        <end position="709"/>
    </location>
</feature>
<feature type="domain" description="PAC" evidence="18">
    <location>
        <begin position="454"/>
        <end position="504"/>
    </location>
</feature>
<feature type="domain" description="Response regulatory" evidence="16">
    <location>
        <begin position="1190"/>
        <end position="1306"/>
    </location>
</feature>
<dbReference type="PROSITE" id="PS50110">
    <property type="entry name" value="RESPONSE_REGULATORY"/>
    <property type="match status" value="2"/>
</dbReference>
<dbReference type="PANTHER" id="PTHR45339:SF1">
    <property type="entry name" value="HYBRID SIGNAL TRANSDUCTION HISTIDINE KINASE J"/>
    <property type="match status" value="1"/>
</dbReference>
<dbReference type="SMART" id="SM00388">
    <property type="entry name" value="HisKA"/>
    <property type="match status" value="1"/>
</dbReference>
<evidence type="ECO:0000256" key="10">
    <source>
        <dbReference type="ARBA" id="ARBA00022840"/>
    </source>
</evidence>
<dbReference type="Gene3D" id="1.20.120.160">
    <property type="entry name" value="HPT domain"/>
    <property type="match status" value="1"/>
</dbReference>
<dbReference type="CDD" id="cd00082">
    <property type="entry name" value="HisKA"/>
    <property type="match status" value="1"/>
</dbReference>
<dbReference type="InterPro" id="IPR036641">
    <property type="entry name" value="HPT_dom_sf"/>
</dbReference>
<evidence type="ECO:0000256" key="11">
    <source>
        <dbReference type="ARBA" id="ARBA00022989"/>
    </source>
</evidence>
<evidence type="ECO:0000256" key="12">
    <source>
        <dbReference type="ARBA" id="ARBA00023012"/>
    </source>
</evidence>
<dbReference type="PROSITE" id="PS50112">
    <property type="entry name" value="PAS"/>
    <property type="match status" value="4"/>
</dbReference>
<evidence type="ECO:0000259" key="17">
    <source>
        <dbReference type="PROSITE" id="PS50112"/>
    </source>
</evidence>
<feature type="domain" description="Response regulatory" evidence="16">
    <location>
        <begin position="1041"/>
        <end position="1162"/>
    </location>
</feature>
<keyword evidence="11 14" id="KW-1133">Transmembrane helix</keyword>
<comment type="caution">
    <text evidence="20">The sequence shown here is derived from an EMBL/GenBank/DDBJ whole genome shotgun (WGS) entry which is preliminary data.</text>
</comment>
<feature type="transmembrane region" description="Helical" evidence="14">
    <location>
        <begin position="185"/>
        <end position="207"/>
    </location>
</feature>
<dbReference type="SUPFAM" id="SSF55874">
    <property type="entry name" value="ATPase domain of HSP90 chaperone/DNA topoisomerase II/histidine kinase"/>
    <property type="match status" value="1"/>
</dbReference>
<dbReference type="PROSITE" id="PS50894">
    <property type="entry name" value="HPT"/>
    <property type="match status" value="1"/>
</dbReference>
<dbReference type="FunFam" id="3.30.450.20:FF:000060">
    <property type="entry name" value="Sensor protein FixL"/>
    <property type="match status" value="1"/>
</dbReference>
<feature type="domain" description="PAC" evidence="18">
    <location>
        <begin position="594"/>
        <end position="646"/>
    </location>
</feature>
<keyword evidence="4" id="KW-1003">Cell membrane</keyword>
<evidence type="ECO:0000256" key="6">
    <source>
        <dbReference type="ARBA" id="ARBA00022679"/>
    </source>
</evidence>
<dbReference type="InterPro" id="IPR000014">
    <property type="entry name" value="PAS"/>
</dbReference>
<dbReference type="InterPro" id="IPR035965">
    <property type="entry name" value="PAS-like_dom_sf"/>
</dbReference>
<dbReference type="NCBIfam" id="TIGR00229">
    <property type="entry name" value="sensory_box"/>
    <property type="match status" value="3"/>
</dbReference>
<evidence type="ECO:0000256" key="3">
    <source>
        <dbReference type="ARBA" id="ARBA00012438"/>
    </source>
</evidence>
<dbReference type="InterPro" id="IPR003594">
    <property type="entry name" value="HATPase_dom"/>
</dbReference>
<dbReference type="Pfam" id="PF08448">
    <property type="entry name" value="PAS_4"/>
    <property type="match status" value="1"/>
</dbReference>
<dbReference type="Gene3D" id="1.10.287.130">
    <property type="match status" value="1"/>
</dbReference>
<evidence type="ECO:0000256" key="13">
    <source>
        <dbReference type="ARBA" id="ARBA00023136"/>
    </source>
</evidence>
<dbReference type="EC" id="2.7.13.3" evidence="3"/>
<keyword evidence="9 20" id="KW-0418">Kinase</keyword>
<dbReference type="Pfam" id="PF02518">
    <property type="entry name" value="HATPase_c"/>
    <property type="match status" value="1"/>
</dbReference>
<evidence type="ECO:0000256" key="4">
    <source>
        <dbReference type="ARBA" id="ARBA00022475"/>
    </source>
</evidence>
<organism evidence="20">
    <name type="scientific">mine drainage metagenome</name>
    <dbReference type="NCBI Taxonomy" id="410659"/>
    <lineage>
        <taxon>unclassified sequences</taxon>
        <taxon>metagenomes</taxon>
        <taxon>ecological metagenomes</taxon>
    </lineage>
</organism>
<evidence type="ECO:0000256" key="5">
    <source>
        <dbReference type="ARBA" id="ARBA00022553"/>
    </source>
</evidence>
<gene>
    <name evidence="20" type="primary">barA_23</name>
    <name evidence="20" type="ORF">GALL_340280</name>
</gene>
<dbReference type="GO" id="GO:0005886">
    <property type="term" value="C:plasma membrane"/>
    <property type="evidence" value="ECO:0007669"/>
    <property type="project" value="UniProtKB-SubCell"/>
</dbReference>
<accession>A0A1J5R348</accession>
<feature type="domain" description="PAS" evidence="17">
    <location>
        <begin position="246"/>
        <end position="306"/>
    </location>
</feature>
<keyword evidence="5" id="KW-0597">Phosphoprotein</keyword>
<dbReference type="SMART" id="SM00091">
    <property type="entry name" value="PAS"/>
    <property type="match status" value="4"/>
</dbReference>
<dbReference type="PROSITE" id="PS50113">
    <property type="entry name" value="PAC"/>
    <property type="match status" value="4"/>
</dbReference>
<dbReference type="Gene3D" id="3.30.565.10">
    <property type="entry name" value="Histidine kinase-like ATPase, C-terminal domain"/>
    <property type="match status" value="1"/>
</dbReference>
<dbReference type="SMART" id="SM00086">
    <property type="entry name" value="PAC"/>
    <property type="match status" value="4"/>
</dbReference>
<keyword evidence="10" id="KW-0067">ATP-binding</keyword>
<dbReference type="InterPro" id="IPR011006">
    <property type="entry name" value="CheY-like_superfamily"/>
</dbReference>
<dbReference type="FunFam" id="3.30.565.10:FF:000010">
    <property type="entry name" value="Sensor histidine kinase RcsC"/>
    <property type="match status" value="1"/>
</dbReference>
<keyword evidence="12" id="KW-0902">Two-component regulatory system</keyword>
<dbReference type="InterPro" id="IPR036890">
    <property type="entry name" value="HATPase_C_sf"/>
</dbReference>
<protein>
    <recommendedName>
        <fullName evidence="3">histidine kinase</fullName>
        <ecNumber evidence="3">2.7.13.3</ecNumber>
    </recommendedName>
</protein>
<evidence type="ECO:0000259" key="18">
    <source>
        <dbReference type="PROSITE" id="PS50113"/>
    </source>
</evidence>
<dbReference type="InterPro" id="IPR036097">
    <property type="entry name" value="HisK_dim/P_sf"/>
</dbReference>
<dbReference type="InterPro" id="IPR001789">
    <property type="entry name" value="Sig_transdc_resp-reg_receiver"/>
</dbReference>
<feature type="domain" description="Histidine kinase" evidence="15">
    <location>
        <begin position="802"/>
        <end position="1023"/>
    </location>
</feature>
<dbReference type="GO" id="GO:0006355">
    <property type="term" value="P:regulation of DNA-templated transcription"/>
    <property type="evidence" value="ECO:0007669"/>
    <property type="project" value="InterPro"/>
</dbReference>
<feature type="domain" description="PAC" evidence="18">
    <location>
        <begin position="725"/>
        <end position="777"/>
    </location>
</feature>
<reference evidence="20" key="1">
    <citation type="submission" date="2016-10" db="EMBL/GenBank/DDBJ databases">
        <title>Sequence of Gallionella enrichment culture.</title>
        <authorList>
            <person name="Poehlein A."/>
            <person name="Muehling M."/>
            <person name="Daniel R."/>
        </authorList>
    </citation>
    <scope>NUCLEOTIDE SEQUENCE</scope>
</reference>
<dbReference type="Pfam" id="PF00989">
    <property type="entry name" value="PAS"/>
    <property type="match status" value="1"/>
</dbReference>
<dbReference type="SUPFAM" id="SSF47226">
    <property type="entry name" value="Histidine-containing phosphotransfer domain, HPT domain"/>
    <property type="match status" value="1"/>
</dbReference>
<dbReference type="CDD" id="cd00088">
    <property type="entry name" value="HPT"/>
    <property type="match status" value="1"/>
</dbReference>
<evidence type="ECO:0000256" key="7">
    <source>
        <dbReference type="ARBA" id="ARBA00022692"/>
    </source>
</evidence>
<dbReference type="InterPro" id="IPR013767">
    <property type="entry name" value="PAS_fold"/>
</dbReference>
<dbReference type="PANTHER" id="PTHR45339">
    <property type="entry name" value="HYBRID SIGNAL TRANSDUCTION HISTIDINE KINASE J"/>
    <property type="match status" value="1"/>
</dbReference>
<keyword evidence="13 14" id="KW-0472">Membrane</keyword>
<dbReference type="SMART" id="SM00387">
    <property type="entry name" value="HATPase_c"/>
    <property type="match status" value="1"/>
</dbReference>
<comment type="subcellular location">
    <subcellularLocation>
        <location evidence="2">Cell membrane</location>
        <topology evidence="2">Multi-pass membrane protein</topology>
    </subcellularLocation>
</comment>
<dbReference type="CDD" id="cd16922">
    <property type="entry name" value="HATPase_EvgS-ArcB-TorS-like"/>
    <property type="match status" value="1"/>
</dbReference>
<dbReference type="InterPro" id="IPR008207">
    <property type="entry name" value="Sig_transdc_His_kin_Hpt_dom"/>
</dbReference>
<keyword evidence="8" id="KW-0547">Nucleotide-binding</keyword>